<sequence length="560" mass="62558">MYLKQIKISSTTKNVIYSIIYFLPHIPPARSLLHQEEENFINEFKIDVSPPSPHVHPVFFLLWLHIIPFFSSAAAPPSSSPRGYLINCGSRNDIKQDGITYLRDEGYAVAGNLTTLNRTDILPVLTTLRYFPSGPGKHCYQFPVTKGGKFLIRTTYFYGGFDGGIVPPIFDQIIDGTKWTTVNTTEDYKNGLSSYYEIIVTANAKTISVCLASNEHTKPPSSPFISLLELMNLDPSLYNSTDFEKYGLITVARTNFASDGDFIRFPDDPFNRYWQPFIDGNPTVQSQANVTSSEFWNHPPVKVFLSASTTSRGRNLTLQWPPCALPSNRYYVALYFQDNRSVSPYSWRVFTVSIDGETFYQDLNVTTRGVTVYGTEWPLSGTTEIVLSPRSDMPIGPLINAGEIYQILPLGGATLGRDAMALRMLKQSLKNPPDDWNGDPCLPKEHSWSGIGCSEGSRIRVISLNLTGLSLAGTLSKEIIRLTALKELRLSMNKLTGSIPDMSPLKALEVLHLDENEFEGPFPDSLGTLPNLRELYLNNNNLSGRLPEILTNRKGITIRA</sequence>
<dbReference type="InterPro" id="IPR024788">
    <property type="entry name" value="Malectin-like_Carb-bd_dom"/>
</dbReference>
<feature type="domain" description="Leucine-rich repeat-containing N-terminal plant-type" evidence="8">
    <location>
        <begin position="417"/>
        <end position="454"/>
    </location>
</feature>
<dbReference type="GO" id="GO:0016020">
    <property type="term" value="C:membrane"/>
    <property type="evidence" value="ECO:0007669"/>
    <property type="project" value="UniProtKB-SubCell"/>
</dbReference>
<evidence type="ECO:0000256" key="6">
    <source>
        <dbReference type="ARBA" id="ARBA00022989"/>
    </source>
</evidence>
<accession>A0AA36EFI6</accession>
<organism evidence="10 11">
    <name type="scientific">Lactuca saligna</name>
    <name type="common">Willowleaf lettuce</name>
    <dbReference type="NCBI Taxonomy" id="75948"/>
    <lineage>
        <taxon>Eukaryota</taxon>
        <taxon>Viridiplantae</taxon>
        <taxon>Streptophyta</taxon>
        <taxon>Embryophyta</taxon>
        <taxon>Tracheophyta</taxon>
        <taxon>Spermatophyta</taxon>
        <taxon>Magnoliopsida</taxon>
        <taxon>eudicotyledons</taxon>
        <taxon>Gunneridae</taxon>
        <taxon>Pentapetalae</taxon>
        <taxon>asterids</taxon>
        <taxon>campanulids</taxon>
        <taxon>Asterales</taxon>
        <taxon>Asteraceae</taxon>
        <taxon>Cichorioideae</taxon>
        <taxon>Cichorieae</taxon>
        <taxon>Lactucinae</taxon>
        <taxon>Lactuca</taxon>
    </lineage>
</organism>
<evidence type="ECO:0000259" key="8">
    <source>
        <dbReference type="Pfam" id="PF08263"/>
    </source>
</evidence>
<dbReference type="Pfam" id="PF13855">
    <property type="entry name" value="LRR_8"/>
    <property type="match status" value="1"/>
</dbReference>
<dbReference type="EMBL" id="OX465083">
    <property type="protein sequence ID" value="CAI9294596.1"/>
    <property type="molecule type" value="Genomic_DNA"/>
</dbReference>
<dbReference type="Proteomes" id="UP001177003">
    <property type="component" value="Chromosome 7"/>
</dbReference>
<keyword evidence="3" id="KW-0812">Transmembrane</keyword>
<keyword evidence="7" id="KW-0472">Membrane</keyword>
<keyword evidence="11" id="KW-1185">Reference proteome</keyword>
<reference evidence="10" key="1">
    <citation type="submission" date="2023-04" db="EMBL/GenBank/DDBJ databases">
        <authorList>
            <person name="Vijverberg K."/>
            <person name="Xiong W."/>
            <person name="Schranz E."/>
        </authorList>
    </citation>
    <scope>NUCLEOTIDE SEQUENCE</scope>
</reference>
<name>A0AA36EFI6_LACSI</name>
<dbReference type="InterPro" id="IPR001611">
    <property type="entry name" value="Leu-rich_rpt"/>
</dbReference>
<evidence type="ECO:0000256" key="2">
    <source>
        <dbReference type="ARBA" id="ARBA00022614"/>
    </source>
</evidence>
<protein>
    <recommendedName>
        <fullName evidence="12">Malectin-like domain-containing protein</fullName>
    </recommendedName>
</protein>
<dbReference type="Pfam" id="PF08263">
    <property type="entry name" value="LRRNT_2"/>
    <property type="match status" value="1"/>
</dbReference>
<evidence type="ECO:0000313" key="10">
    <source>
        <dbReference type="EMBL" id="CAI9294596.1"/>
    </source>
</evidence>
<dbReference type="FunFam" id="3.80.10.10:FF:000129">
    <property type="entry name" value="Leucine-rich repeat receptor-like kinase"/>
    <property type="match status" value="1"/>
</dbReference>
<evidence type="ECO:0008006" key="12">
    <source>
        <dbReference type="Google" id="ProtNLM"/>
    </source>
</evidence>
<evidence type="ECO:0000256" key="5">
    <source>
        <dbReference type="ARBA" id="ARBA00022737"/>
    </source>
</evidence>
<dbReference type="Gene3D" id="3.80.10.10">
    <property type="entry name" value="Ribonuclease Inhibitor"/>
    <property type="match status" value="1"/>
</dbReference>
<dbReference type="PROSITE" id="PS51450">
    <property type="entry name" value="LRR"/>
    <property type="match status" value="1"/>
</dbReference>
<comment type="subcellular location">
    <subcellularLocation>
        <location evidence="1">Membrane</location>
        <topology evidence="1">Single-pass membrane protein</topology>
    </subcellularLocation>
</comment>
<dbReference type="PANTHER" id="PTHR45631:SF45">
    <property type="entry name" value="LEUCINE-RICH REPEAT (LRR) FAMILY PROTEIN"/>
    <property type="match status" value="1"/>
</dbReference>
<dbReference type="PANTHER" id="PTHR45631">
    <property type="entry name" value="OS07G0107800 PROTEIN-RELATED"/>
    <property type="match status" value="1"/>
</dbReference>
<dbReference type="Gene3D" id="2.60.120.430">
    <property type="entry name" value="Galactose-binding lectin"/>
    <property type="match status" value="2"/>
</dbReference>
<dbReference type="AlphaFoldDB" id="A0AA36EFI6"/>
<evidence type="ECO:0000256" key="1">
    <source>
        <dbReference type="ARBA" id="ARBA00004167"/>
    </source>
</evidence>
<evidence type="ECO:0000313" key="11">
    <source>
        <dbReference type="Proteomes" id="UP001177003"/>
    </source>
</evidence>
<evidence type="ECO:0000256" key="7">
    <source>
        <dbReference type="ARBA" id="ARBA00023136"/>
    </source>
</evidence>
<proteinExistence type="predicted"/>
<dbReference type="SUPFAM" id="SSF52058">
    <property type="entry name" value="L domain-like"/>
    <property type="match status" value="1"/>
</dbReference>
<evidence type="ECO:0000256" key="3">
    <source>
        <dbReference type="ARBA" id="ARBA00022692"/>
    </source>
</evidence>
<keyword evidence="5" id="KW-0677">Repeat</keyword>
<keyword evidence="2" id="KW-0433">Leucine-rich repeat</keyword>
<evidence type="ECO:0000256" key="4">
    <source>
        <dbReference type="ARBA" id="ARBA00022729"/>
    </source>
</evidence>
<feature type="domain" description="Malectin-like" evidence="9">
    <location>
        <begin position="86"/>
        <end position="407"/>
    </location>
</feature>
<dbReference type="InterPro" id="IPR032675">
    <property type="entry name" value="LRR_dom_sf"/>
</dbReference>
<dbReference type="Pfam" id="PF12819">
    <property type="entry name" value="Malectin_like"/>
    <property type="match status" value="1"/>
</dbReference>
<keyword evidence="4" id="KW-0732">Signal</keyword>
<keyword evidence="6" id="KW-1133">Transmembrane helix</keyword>
<dbReference type="InterPro" id="IPR013210">
    <property type="entry name" value="LRR_N_plant-typ"/>
</dbReference>
<gene>
    <name evidence="10" type="ORF">LSALG_LOCUS33571</name>
</gene>
<evidence type="ECO:0000259" key="9">
    <source>
        <dbReference type="Pfam" id="PF12819"/>
    </source>
</evidence>